<comment type="caution">
    <text evidence="1">The sequence shown here is derived from an EMBL/GenBank/DDBJ whole genome shotgun (WGS) entry which is preliminary data.</text>
</comment>
<sequence>MPKIPDDGSLDSALALVLEGYEFIPNRCQRLQTDIFQTRLLFEKTICLRGEAGARLFYDTEKFTRKKAAPERLKKTLFGQNGVQGLDGDAHQHRKQMFMALMSPEGIQRLAELAREQWLAYAKKWASQPQVVFIPQGGGSYETNHRCPGEWITIAVMKTTLQFLTRDITYDVPAQDLTIRVSRLPTIPKSRFIISNVR</sequence>
<reference evidence="1" key="1">
    <citation type="submission" date="2020-10" db="EMBL/GenBank/DDBJ databases">
        <authorList>
            <person name="Castelo-Branco R."/>
            <person name="Eusebio N."/>
            <person name="Adriana R."/>
            <person name="Vieira A."/>
            <person name="Brugerolle De Fraissinette N."/>
            <person name="Rezende De Castro R."/>
            <person name="Schneider M.P."/>
            <person name="Vasconcelos V."/>
            <person name="Leao P.N."/>
        </authorList>
    </citation>
    <scope>NUCLEOTIDE SEQUENCE</scope>
    <source>
        <strain evidence="1">LEGE 07310</strain>
    </source>
</reference>
<organism evidence="1 2">
    <name type="scientific">Vasconcelosia minhoensis LEGE 07310</name>
    <dbReference type="NCBI Taxonomy" id="915328"/>
    <lineage>
        <taxon>Bacteria</taxon>
        <taxon>Bacillati</taxon>
        <taxon>Cyanobacteriota</taxon>
        <taxon>Cyanophyceae</taxon>
        <taxon>Nodosilineales</taxon>
        <taxon>Cymatolegaceae</taxon>
        <taxon>Vasconcelosia</taxon>
        <taxon>Vasconcelosia minhoensis</taxon>
    </lineage>
</organism>
<proteinExistence type="predicted"/>
<dbReference type="Proteomes" id="UP000636505">
    <property type="component" value="Unassembled WGS sequence"/>
</dbReference>
<dbReference type="AlphaFoldDB" id="A0A8J7DND3"/>
<keyword evidence="2" id="KW-1185">Reference proteome</keyword>
<accession>A0A8J7DND3</accession>
<evidence type="ECO:0008006" key="3">
    <source>
        <dbReference type="Google" id="ProtNLM"/>
    </source>
</evidence>
<dbReference type="RefSeq" id="WP_193907330.1">
    <property type="nucleotide sequence ID" value="NZ_JADEXG010000024.1"/>
</dbReference>
<dbReference type="GO" id="GO:0016705">
    <property type="term" value="F:oxidoreductase activity, acting on paired donors, with incorporation or reduction of molecular oxygen"/>
    <property type="evidence" value="ECO:0007669"/>
    <property type="project" value="InterPro"/>
</dbReference>
<dbReference type="InterPro" id="IPR036396">
    <property type="entry name" value="Cyt_P450_sf"/>
</dbReference>
<dbReference type="GO" id="GO:0020037">
    <property type="term" value="F:heme binding"/>
    <property type="evidence" value="ECO:0007669"/>
    <property type="project" value="InterPro"/>
</dbReference>
<name>A0A8J7DND3_9CYAN</name>
<gene>
    <name evidence="1" type="ORF">IQ241_11840</name>
</gene>
<evidence type="ECO:0000313" key="1">
    <source>
        <dbReference type="EMBL" id="MBE9077975.1"/>
    </source>
</evidence>
<dbReference type="GO" id="GO:0005506">
    <property type="term" value="F:iron ion binding"/>
    <property type="evidence" value="ECO:0007669"/>
    <property type="project" value="InterPro"/>
</dbReference>
<dbReference type="SUPFAM" id="SSF48264">
    <property type="entry name" value="Cytochrome P450"/>
    <property type="match status" value="2"/>
</dbReference>
<dbReference type="GO" id="GO:0004497">
    <property type="term" value="F:monooxygenase activity"/>
    <property type="evidence" value="ECO:0007669"/>
    <property type="project" value="InterPro"/>
</dbReference>
<dbReference type="EMBL" id="JADEXG010000024">
    <property type="protein sequence ID" value="MBE9077975.1"/>
    <property type="molecule type" value="Genomic_DNA"/>
</dbReference>
<dbReference type="Gene3D" id="1.10.630.10">
    <property type="entry name" value="Cytochrome P450"/>
    <property type="match status" value="2"/>
</dbReference>
<evidence type="ECO:0000313" key="2">
    <source>
        <dbReference type="Proteomes" id="UP000636505"/>
    </source>
</evidence>
<protein>
    <recommendedName>
        <fullName evidence="3">Cytochrome P450</fullName>
    </recommendedName>
</protein>